<protein>
    <submittedName>
        <fullName evidence="2">Uncharacterized protein</fullName>
    </submittedName>
</protein>
<dbReference type="EMBL" id="JAUBDI010000013">
    <property type="protein sequence ID" value="MDW0114122.1"/>
    <property type="molecule type" value="Genomic_DNA"/>
</dbReference>
<evidence type="ECO:0000256" key="1">
    <source>
        <dbReference type="SAM" id="Phobius"/>
    </source>
</evidence>
<name>A0ABU4GCM2_9BACL</name>
<sequence>MKKGFLLLFATYVLALFVNFMPSIKYPDGTIGVLHVAATVLFLGALLFVLVKLANHSGKSMKRMKVLFAVGVLSGLAVYAIHLLESSGVNNAVLDIMLSVQYPLYVLFITPLFGLNVIMNADYGVFSVIMSVVYMLAFISTMRLKKAPVGSV</sequence>
<gene>
    <name evidence="2" type="ORF">QT711_13070</name>
</gene>
<evidence type="ECO:0000313" key="3">
    <source>
        <dbReference type="Proteomes" id="UP001282284"/>
    </source>
</evidence>
<keyword evidence="1" id="KW-0812">Transmembrane</keyword>
<keyword evidence="3" id="KW-1185">Reference proteome</keyword>
<reference evidence="2 3" key="1">
    <citation type="submission" date="2023-06" db="EMBL/GenBank/DDBJ databases">
        <title>Sporosarcina sp. nov., isolated from Korean traditional fermented seafood 'Jeotgal'.</title>
        <authorList>
            <person name="Yang A.I."/>
            <person name="Shin N.-R."/>
        </authorList>
    </citation>
    <scope>NUCLEOTIDE SEQUENCE [LARGE SCALE GENOMIC DNA]</scope>
    <source>
        <strain evidence="2 3">KCTC13119</strain>
    </source>
</reference>
<accession>A0ABU4GCM2</accession>
<evidence type="ECO:0000313" key="2">
    <source>
        <dbReference type="EMBL" id="MDW0114122.1"/>
    </source>
</evidence>
<feature type="transmembrane region" description="Helical" evidence="1">
    <location>
        <begin position="66"/>
        <end position="84"/>
    </location>
</feature>
<dbReference type="RefSeq" id="WP_317944935.1">
    <property type="nucleotide sequence ID" value="NZ_JAUBDI010000013.1"/>
</dbReference>
<proteinExistence type="predicted"/>
<feature type="transmembrane region" description="Helical" evidence="1">
    <location>
        <begin position="31"/>
        <end position="54"/>
    </location>
</feature>
<dbReference type="Proteomes" id="UP001282284">
    <property type="component" value="Unassembled WGS sequence"/>
</dbReference>
<keyword evidence="1" id="KW-1133">Transmembrane helix</keyword>
<organism evidence="2 3">
    <name type="scientific">Sporosarcina saromensis</name>
    <dbReference type="NCBI Taxonomy" id="359365"/>
    <lineage>
        <taxon>Bacteria</taxon>
        <taxon>Bacillati</taxon>
        <taxon>Bacillota</taxon>
        <taxon>Bacilli</taxon>
        <taxon>Bacillales</taxon>
        <taxon>Caryophanaceae</taxon>
        <taxon>Sporosarcina</taxon>
    </lineage>
</organism>
<feature type="transmembrane region" description="Helical" evidence="1">
    <location>
        <begin position="104"/>
        <end position="137"/>
    </location>
</feature>
<keyword evidence="1" id="KW-0472">Membrane</keyword>
<comment type="caution">
    <text evidence="2">The sequence shown here is derived from an EMBL/GenBank/DDBJ whole genome shotgun (WGS) entry which is preliminary data.</text>
</comment>